<comment type="similarity">
    <text evidence="2">Belongs to the CSC1 (TC 1.A.17) family.</text>
</comment>
<dbReference type="InterPro" id="IPR032880">
    <property type="entry name" value="CSC1/OSCA1-like_N"/>
</dbReference>
<feature type="transmembrane region" description="Helical" evidence="8">
    <location>
        <begin position="144"/>
        <end position="163"/>
    </location>
</feature>
<feature type="transmembrane region" description="Helical" evidence="8">
    <location>
        <begin position="675"/>
        <end position="692"/>
    </location>
</feature>
<evidence type="ECO:0000259" key="12">
    <source>
        <dbReference type="Pfam" id="PF14703"/>
    </source>
</evidence>
<dbReference type="PANTHER" id="PTHR13018:SF139">
    <property type="entry name" value="PHOSPHATE METABOLISM PROTEIN 7"/>
    <property type="match status" value="1"/>
</dbReference>
<dbReference type="OrthoDB" id="1076608at2759"/>
<organism evidence="13 14">
    <name type="scientific">Kazachstania africana (strain ATCC 22294 / BCRC 22015 / CBS 2517 / CECT 1963 / NBRC 1671 / NRRL Y-8276)</name>
    <name type="common">Yeast</name>
    <name type="synonym">Kluyveromyces africanus</name>
    <dbReference type="NCBI Taxonomy" id="1071382"/>
    <lineage>
        <taxon>Eukaryota</taxon>
        <taxon>Fungi</taxon>
        <taxon>Dikarya</taxon>
        <taxon>Ascomycota</taxon>
        <taxon>Saccharomycotina</taxon>
        <taxon>Saccharomycetes</taxon>
        <taxon>Saccharomycetales</taxon>
        <taxon>Saccharomycetaceae</taxon>
        <taxon>Kazachstania</taxon>
    </lineage>
</organism>
<evidence type="ECO:0000313" key="14">
    <source>
        <dbReference type="Proteomes" id="UP000005220"/>
    </source>
</evidence>
<feature type="domain" description="CSC1/OSCA1-like N-terminal transmembrane" evidence="11">
    <location>
        <begin position="11"/>
        <end position="165"/>
    </location>
</feature>
<feature type="transmembrane region" description="Helical" evidence="8">
    <location>
        <begin position="587"/>
        <end position="605"/>
    </location>
</feature>
<dbReference type="Proteomes" id="UP000005220">
    <property type="component" value="Chromosome 3"/>
</dbReference>
<keyword evidence="6 8" id="KW-0472">Membrane</keyword>
<feature type="transmembrane region" description="Helical" evidence="8">
    <location>
        <begin position="12"/>
        <end position="33"/>
    </location>
</feature>
<dbReference type="GeneID" id="13885041"/>
<dbReference type="InterPro" id="IPR027815">
    <property type="entry name" value="CSC1/OSCA1-like_cyt"/>
</dbReference>
<feature type="transmembrane region" description="Helical" evidence="8">
    <location>
        <begin position="644"/>
        <end position="669"/>
    </location>
</feature>
<evidence type="ECO:0000256" key="4">
    <source>
        <dbReference type="ARBA" id="ARBA00022692"/>
    </source>
</evidence>
<dbReference type="GO" id="GO:0005886">
    <property type="term" value="C:plasma membrane"/>
    <property type="evidence" value="ECO:0007669"/>
    <property type="project" value="TreeGrafter"/>
</dbReference>
<dbReference type="EMBL" id="HE650823">
    <property type="protein sequence ID" value="CCF57122.1"/>
    <property type="molecule type" value="Genomic_DNA"/>
</dbReference>
<feature type="transmembrane region" description="Helical" evidence="8">
    <location>
        <begin position="441"/>
        <end position="466"/>
    </location>
</feature>
<evidence type="ECO:0000256" key="3">
    <source>
        <dbReference type="ARBA" id="ARBA00022448"/>
    </source>
</evidence>
<dbReference type="PANTHER" id="PTHR13018">
    <property type="entry name" value="PROBABLE MEMBRANE PROTEIN DUF221-RELATED"/>
    <property type="match status" value="1"/>
</dbReference>
<comment type="subcellular location">
    <subcellularLocation>
        <location evidence="1">Membrane</location>
        <topology evidence="1">Multi-pass membrane protein</topology>
    </subcellularLocation>
</comment>
<dbReference type="Pfam" id="PF13967">
    <property type="entry name" value="RSN1_TM"/>
    <property type="match status" value="1"/>
</dbReference>
<dbReference type="eggNOG" id="KOG1134">
    <property type="taxonomic scope" value="Eukaryota"/>
</dbReference>
<keyword evidence="5 8" id="KW-1133">Transmembrane helix</keyword>
<feature type="domain" description="CSC1/OSCA1-like cytosolic" evidence="12">
    <location>
        <begin position="188"/>
        <end position="382"/>
    </location>
</feature>
<dbReference type="STRING" id="1071382.H2ARX2"/>
<feature type="transmembrane region" description="Helical" evidence="8">
    <location>
        <begin position="611"/>
        <end position="632"/>
    </location>
</feature>
<dbReference type="FunCoup" id="H2ARX2">
    <property type="interactions" value="166"/>
</dbReference>
<evidence type="ECO:0000313" key="13">
    <source>
        <dbReference type="EMBL" id="CCF57122.1"/>
    </source>
</evidence>
<evidence type="ECO:0000256" key="1">
    <source>
        <dbReference type="ARBA" id="ARBA00004141"/>
    </source>
</evidence>
<evidence type="ECO:0000259" key="10">
    <source>
        <dbReference type="Pfam" id="PF12621"/>
    </source>
</evidence>
<dbReference type="GO" id="GO:0005227">
    <property type="term" value="F:calcium-activated cation channel activity"/>
    <property type="evidence" value="ECO:0007669"/>
    <property type="project" value="InterPro"/>
</dbReference>
<feature type="transmembrane region" description="Helical" evidence="8">
    <location>
        <begin position="94"/>
        <end position="117"/>
    </location>
</feature>
<dbReference type="InterPro" id="IPR045122">
    <property type="entry name" value="Csc1-like"/>
</dbReference>
<evidence type="ECO:0000256" key="8">
    <source>
        <dbReference type="SAM" id="Phobius"/>
    </source>
</evidence>
<keyword evidence="7" id="KW-0175">Coiled coil</keyword>
<dbReference type="InterPro" id="IPR022257">
    <property type="entry name" value="PHM7_ext"/>
</dbReference>
<gene>
    <name evidence="13" type="primary">KAFR0C01290</name>
    <name evidence="13" type="ORF">KAFR_0C01290</name>
</gene>
<dbReference type="AlphaFoldDB" id="H2ARX2"/>
<dbReference type="Pfam" id="PF12621">
    <property type="entry name" value="PHM7_ext"/>
    <property type="match status" value="1"/>
</dbReference>
<dbReference type="RefSeq" id="XP_003956257.1">
    <property type="nucleotide sequence ID" value="XM_003956208.1"/>
</dbReference>
<evidence type="ECO:0000256" key="5">
    <source>
        <dbReference type="ARBA" id="ARBA00022989"/>
    </source>
</evidence>
<evidence type="ECO:0000256" key="6">
    <source>
        <dbReference type="ARBA" id="ARBA00023136"/>
    </source>
</evidence>
<dbReference type="Pfam" id="PF02714">
    <property type="entry name" value="RSN1_7TM"/>
    <property type="match status" value="1"/>
</dbReference>
<proteinExistence type="inferred from homology"/>
<feature type="domain" description="CSC1/OSCA1-like 7TM region" evidence="9">
    <location>
        <begin position="393"/>
        <end position="666"/>
    </location>
</feature>
<feature type="transmembrane region" description="Helical" evidence="8">
    <location>
        <begin position="487"/>
        <end position="514"/>
    </location>
</feature>
<dbReference type="HOGENOM" id="CLU_002458_2_1_1"/>
<evidence type="ECO:0000259" key="11">
    <source>
        <dbReference type="Pfam" id="PF13967"/>
    </source>
</evidence>
<dbReference type="KEGG" id="kaf:KAFR_0C01290"/>
<evidence type="ECO:0000259" key="9">
    <source>
        <dbReference type="Pfam" id="PF02714"/>
    </source>
</evidence>
<feature type="transmembrane region" description="Helical" evidence="8">
    <location>
        <begin position="534"/>
        <end position="566"/>
    </location>
</feature>
<name>H2ARX2_KAZAF</name>
<protein>
    <recommendedName>
        <fullName evidence="15">Phosphate metabolism protein 7</fullName>
    </recommendedName>
</protein>
<dbReference type="Pfam" id="PF14703">
    <property type="entry name" value="PHM7_cyt"/>
    <property type="match status" value="1"/>
</dbReference>
<feature type="transmembrane region" description="Helical" evidence="8">
    <location>
        <begin position="399"/>
        <end position="421"/>
    </location>
</feature>
<keyword evidence="14" id="KW-1185">Reference proteome</keyword>
<evidence type="ECO:0000256" key="7">
    <source>
        <dbReference type="SAM" id="Coils"/>
    </source>
</evidence>
<dbReference type="InterPro" id="IPR003864">
    <property type="entry name" value="CSC1/OSCA1-like_7TM"/>
</dbReference>
<reference evidence="13 14" key="1">
    <citation type="journal article" date="2011" name="Proc. Natl. Acad. Sci. U.S.A.">
        <title>Evolutionary erosion of yeast sex chromosomes by mating-type switching accidents.</title>
        <authorList>
            <person name="Gordon J.L."/>
            <person name="Armisen D."/>
            <person name="Proux-Wera E."/>
            <person name="Oheigeartaigh S.S."/>
            <person name="Byrne K.P."/>
            <person name="Wolfe K.H."/>
        </authorList>
    </citation>
    <scope>NUCLEOTIDE SEQUENCE [LARGE SCALE GENOMIC DNA]</scope>
    <source>
        <strain evidence="14">ATCC 22294 / BCRC 22015 / CBS 2517 / CECT 1963 / NBRC 1671 / NRRL Y-8276</strain>
    </source>
</reference>
<evidence type="ECO:0008006" key="15">
    <source>
        <dbReference type="Google" id="ProtNLM"/>
    </source>
</evidence>
<dbReference type="InParanoid" id="H2ARX2"/>
<dbReference type="GO" id="GO:0006817">
    <property type="term" value="P:phosphate ion transport"/>
    <property type="evidence" value="ECO:0007669"/>
    <property type="project" value="EnsemblFungi"/>
</dbReference>
<keyword evidence="4 8" id="KW-0812">Transmembrane</keyword>
<feature type="domain" description="10TM putative phosphate transporter extracellular tail" evidence="10">
    <location>
        <begin position="885"/>
        <end position="977"/>
    </location>
</feature>
<feature type="coiled-coil region" evidence="7">
    <location>
        <begin position="310"/>
        <end position="337"/>
    </location>
</feature>
<evidence type="ECO:0000256" key="2">
    <source>
        <dbReference type="ARBA" id="ARBA00007779"/>
    </source>
</evidence>
<sequence length="984" mass="112717">MAADTSSSTSAFVTTLIFNLIVGGIFLLLFVLFRQREKRVYQPRTLTDVQTLPEEQRIDTIPPSKNKFFDWIPYILTKPHSFVIQHAGVDGYFYLRYMGIFITSTVIIMCLVLPILLPVNATNGNNLKGFEILSFANVKNKNRFYAHVFLSWIVFLFLIYVIYKELYYYVVFRHAMQTSPLYDGLISSRTVILTELKDEFNEGEFKNEFPESSSITFAYDLSDLDDTCKERSKNSQKLEKALNKVINKSVKKRKKAEKKGKLDKLYDDGKKPQDDLETYVPFKKRPHHRTGPWYFPPIYPIFHRKKVNTIQHCSHEIVDLNEKVADLQKNYKDNTRLRTVFVQFENQIDAQKCYQTLAGNDLSDAFGKRFICSAPDDIIWDNVNITTGRRRIRRILGNTFLTLMIIFWAIPVAVVGCISNINFLTQKIPFLRWINNLPNVLMGLITGLLPTILLAILMSLVAPIITKVGKLSGCITYQQNSKFIQRWYFAFQVIQVFIVTTLASSAAATVEAIINDPSSAMTLLANNLPKASNFYIFYFLLLALTTPTSNLLQAVTLVLAKLTPFLDSTPRAKWLRYNKLSQPNYSVLYPTVQILAIIEICYMIIAPILMIFSTLAFVLTYIATLYNILFVMAPSDHDNRGRNYPWALFQIFVGIYLSEVCLLGLFIMAKSWGPLVLEVVILVATAFLHIFLKWRFNTLIDHDFVPLSAIHLSRGELRYLYPQDDLGLGEINELAKSTKQGFENDETGGVIRIATERELEHAGILPNEEETGDNDMDTKTNVEEQRKLSSFTGTTMSSNGVSTFINEDGRFRKFSYTDVERLRSEYGYRDQESNGGDRLGPEGAIVTNADYGNIVYSDPNAVTNDTSAFPRNINRNVVKQRIVNFFSPKKSYPFASMRRRLPHAFNTVVEYDPTYMLNAYTDPFVFEHKPIIWICKDPMGVSKKEINELKVIGADVRDDFTEYDDKGRPIFTFNPPDYENPAKK</sequence>
<keyword evidence="3" id="KW-0813">Transport</keyword>
<accession>H2ARX2</accession>